<proteinExistence type="predicted"/>
<sequence>MTLPLLKKYLPISVALLLYYGSASRFSHGATSTASFYQYQNERRLDDGSTEARLIPVFDIVLATAILRPGITRTIGTCFVAATIGTVAVHRAMNGLPCRGDVIQAIWTGAAAIVGFI</sequence>
<evidence type="ECO:0000313" key="1">
    <source>
        <dbReference type="EMBL" id="KAF4438892.1"/>
    </source>
</evidence>
<accession>A0A8H4JTU0</accession>
<dbReference type="AlphaFoldDB" id="A0A8H4JTU0"/>
<reference evidence="1 2" key="1">
    <citation type="submission" date="2020-01" db="EMBL/GenBank/DDBJ databases">
        <title>Identification and distribution of gene clusters putatively required for synthesis of sphingolipid metabolism inhibitors in phylogenetically diverse species of the filamentous fungus Fusarium.</title>
        <authorList>
            <person name="Kim H.-S."/>
            <person name="Busman M."/>
            <person name="Brown D.W."/>
            <person name="Divon H."/>
            <person name="Uhlig S."/>
            <person name="Proctor R.H."/>
        </authorList>
    </citation>
    <scope>NUCLEOTIDE SEQUENCE [LARGE SCALE GENOMIC DNA]</scope>
    <source>
        <strain evidence="1 2">NRRL 20459</strain>
    </source>
</reference>
<dbReference type="Proteomes" id="UP000554235">
    <property type="component" value="Unassembled WGS sequence"/>
</dbReference>
<evidence type="ECO:0000313" key="2">
    <source>
        <dbReference type="Proteomes" id="UP000554235"/>
    </source>
</evidence>
<protein>
    <submittedName>
        <fullName evidence="1">Host-specific ak-toxin akt2</fullName>
    </submittedName>
</protein>
<name>A0A8H4JTU0_9HYPO</name>
<dbReference type="EMBL" id="JAADYS010003963">
    <property type="protein sequence ID" value="KAF4438892.1"/>
    <property type="molecule type" value="Genomic_DNA"/>
</dbReference>
<organism evidence="1 2">
    <name type="scientific">Fusarium albosuccineum</name>
    <dbReference type="NCBI Taxonomy" id="1237068"/>
    <lineage>
        <taxon>Eukaryota</taxon>
        <taxon>Fungi</taxon>
        <taxon>Dikarya</taxon>
        <taxon>Ascomycota</taxon>
        <taxon>Pezizomycotina</taxon>
        <taxon>Sordariomycetes</taxon>
        <taxon>Hypocreomycetidae</taxon>
        <taxon>Hypocreales</taxon>
        <taxon>Nectriaceae</taxon>
        <taxon>Fusarium</taxon>
        <taxon>Fusarium decemcellulare species complex</taxon>
    </lineage>
</organism>
<gene>
    <name evidence="1" type="ORF">FALBO_17380</name>
</gene>
<comment type="caution">
    <text evidence="1">The sequence shown here is derived from an EMBL/GenBank/DDBJ whole genome shotgun (WGS) entry which is preliminary data.</text>
</comment>
<keyword evidence="2" id="KW-1185">Reference proteome</keyword>
<dbReference type="OrthoDB" id="2991872at2759"/>